<feature type="compositionally biased region" description="Basic residues" evidence="1">
    <location>
        <begin position="194"/>
        <end position="210"/>
    </location>
</feature>
<feature type="region of interest" description="Disordered" evidence="1">
    <location>
        <begin position="139"/>
        <end position="170"/>
    </location>
</feature>
<comment type="caution">
    <text evidence="2">The sequence shown here is derived from an EMBL/GenBank/DDBJ whole genome shotgun (WGS) entry which is preliminary data.</text>
</comment>
<protein>
    <submittedName>
        <fullName evidence="2">Uncharacterized protein</fullName>
    </submittedName>
</protein>
<evidence type="ECO:0000256" key="1">
    <source>
        <dbReference type="SAM" id="MobiDB-lite"/>
    </source>
</evidence>
<accession>A0ABR1N2Q8</accession>
<feature type="region of interest" description="Disordered" evidence="1">
    <location>
        <begin position="90"/>
        <end position="110"/>
    </location>
</feature>
<feature type="compositionally biased region" description="Basic residues" evidence="1">
    <location>
        <begin position="153"/>
        <end position="164"/>
    </location>
</feature>
<reference evidence="2 3" key="1">
    <citation type="submission" date="2024-04" db="EMBL/GenBank/DDBJ databases">
        <title>Phyllosticta paracitricarpa is synonymous to the EU quarantine fungus P. citricarpa based on phylogenomic analyses.</title>
        <authorList>
            <consortium name="Lawrence Berkeley National Laboratory"/>
            <person name="Van ingen-buijs V.A."/>
            <person name="Van westerhoven A.C."/>
            <person name="Haridas S."/>
            <person name="Skiadas P."/>
            <person name="Martin F."/>
            <person name="Groenewald J.Z."/>
            <person name="Crous P.W."/>
            <person name="Seidl M.F."/>
        </authorList>
    </citation>
    <scope>NUCLEOTIDE SEQUENCE [LARGE SCALE GENOMIC DNA]</scope>
    <source>
        <strain evidence="2 3">CBS 141358</strain>
    </source>
</reference>
<dbReference type="EMBL" id="JBBPBF010000030">
    <property type="protein sequence ID" value="KAK7608291.1"/>
    <property type="molecule type" value="Genomic_DNA"/>
</dbReference>
<feature type="compositionally biased region" description="Low complexity" evidence="1">
    <location>
        <begin position="143"/>
        <end position="152"/>
    </location>
</feature>
<sequence>MSKHPSKAFQILFYKTFFLSIDCRCLCSLIDSATILLNNSTLHQDSMNSSTSAQHHPPASSTYTPIHDILHRQLASSIILIHQPSHAPLSNATPSKPLYPHPPTERQQAALTPRAPLSLSANYPPYLAARPIVQGCSNGQETRCSFSGPRSRSGPHRSVLRRASRSPAASFLERAADDAVGRWGRRRGEGRSSPVRRCRRRGRRPARRKRSDQDLKPERLFTQFSLLD</sequence>
<proteinExistence type="predicted"/>
<keyword evidence="3" id="KW-1185">Reference proteome</keyword>
<dbReference type="Proteomes" id="UP001367316">
    <property type="component" value="Unassembled WGS sequence"/>
</dbReference>
<gene>
    <name evidence="2" type="ORF">JOL62DRAFT_241325</name>
</gene>
<name>A0ABR1N2Q8_9PEZI</name>
<feature type="region of interest" description="Disordered" evidence="1">
    <location>
        <begin position="183"/>
        <end position="216"/>
    </location>
</feature>
<feature type="region of interest" description="Disordered" evidence="1">
    <location>
        <begin position="45"/>
        <end position="64"/>
    </location>
</feature>
<evidence type="ECO:0000313" key="3">
    <source>
        <dbReference type="Proteomes" id="UP001367316"/>
    </source>
</evidence>
<evidence type="ECO:0000313" key="2">
    <source>
        <dbReference type="EMBL" id="KAK7608291.1"/>
    </source>
</evidence>
<organism evidence="2 3">
    <name type="scientific">Phyllosticta paracitricarpa</name>
    <dbReference type="NCBI Taxonomy" id="2016321"/>
    <lineage>
        <taxon>Eukaryota</taxon>
        <taxon>Fungi</taxon>
        <taxon>Dikarya</taxon>
        <taxon>Ascomycota</taxon>
        <taxon>Pezizomycotina</taxon>
        <taxon>Dothideomycetes</taxon>
        <taxon>Dothideomycetes incertae sedis</taxon>
        <taxon>Botryosphaeriales</taxon>
        <taxon>Phyllostictaceae</taxon>
        <taxon>Phyllosticta</taxon>
    </lineage>
</organism>